<sequence>MVVSMTGFGRSVKSIEDAKVTVEMKSVNHRYSDCYVRMPRQLLKMEDKLKKIIHKRIKRGKIDVFVNVEGNVLVHRKVKVDWQLLDQYGQSVMEIKEKLNISSSLELRDILSKEEIVVIEEVEEENVMIEQLVLEATKEATENLFSMREFEGAALQKELKGYLNSMKEILLSVTEYGPTVADQYKEKLASKLSNYTSGLIDENRLLTEIVIMAEKVDISEEVSRLENHIQQFSVTLEKNEPIGRKLDFLLQEMNREVNTTGAKCNDVTLSTLVVDLKAIIEKMREQVQNIE</sequence>
<keyword evidence="9" id="KW-1185">Reference proteome</keyword>
<dbReference type="InterPro" id="IPR013527">
    <property type="entry name" value="YicC-like_N"/>
</dbReference>
<dbReference type="PANTHER" id="PTHR30636:SF3">
    <property type="entry name" value="UPF0701 PROTEIN YICC"/>
    <property type="match status" value="1"/>
</dbReference>
<keyword evidence="2" id="KW-0540">Nuclease</keyword>
<name>A0ABU8HA64_9BACI</name>
<reference evidence="8 9" key="1">
    <citation type="journal article" date="2018" name="J. Microbiol.">
        <title>Bacillus spongiae sp. nov., isolated from sponge of Jeju Island.</title>
        <authorList>
            <person name="Lee G.E."/>
            <person name="Im W.T."/>
            <person name="Park J.S."/>
        </authorList>
    </citation>
    <scope>NUCLEOTIDE SEQUENCE [LARGE SCALE GENOMIC DNA]</scope>
    <source>
        <strain evidence="8 9">135PIL107-10</strain>
    </source>
</reference>
<dbReference type="InterPro" id="IPR005229">
    <property type="entry name" value="YicC/YloC-like"/>
</dbReference>
<evidence type="ECO:0000256" key="5">
    <source>
        <dbReference type="ARBA" id="ARBA00035648"/>
    </source>
</evidence>
<evidence type="ECO:0000256" key="3">
    <source>
        <dbReference type="ARBA" id="ARBA00022759"/>
    </source>
</evidence>
<evidence type="ECO:0000259" key="7">
    <source>
        <dbReference type="Pfam" id="PF08340"/>
    </source>
</evidence>
<dbReference type="Pfam" id="PF08340">
    <property type="entry name" value="YicC-like_C"/>
    <property type="match status" value="1"/>
</dbReference>
<keyword evidence="3" id="KW-0255">Endonuclease</keyword>
<comment type="caution">
    <text evidence="8">The sequence shown here is derived from an EMBL/GenBank/DDBJ whole genome shotgun (WGS) entry which is preliminary data.</text>
</comment>
<evidence type="ECO:0000259" key="6">
    <source>
        <dbReference type="Pfam" id="PF03755"/>
    </source>
</evidence>
<dbReference type="Pfam" id="PF03755">
    <property type="entry name" value="YicC-like_N"/>
    <property type="match status" value="1"/>
</dbReference>
<dbReference type="EC" id="3.1.-.-" evidence="8"/>
<dbReference type="NCBIfam" id="TIGR00255">
    <property type="entry name" value="YicC/YloC family endoribonuclease"/>
    <property type="match status" value="1"/>
</dbReference>
<feature type="domain" description="Endoribonuclease YicC-like C-terminal" evidence="7">
    <location>
        <begin position="175"/>
        <end position="291"/>
    </location>
</feature>
<comment type="similarity">
    <text evidence="5">Belongs to the YicC/YloC family.</text>
</comment>
<accession>A0ABU8HA64</accession>
<evidence type="ECO:0000313" key="8">
    <source>
        <dbReference type="EMBL" id="MEI5906116.1"/>
    </source>
</evidence>
<protein>
    <submittedName>
        <fullName evidence="8">YicC/YloC family endoribonuclease</fullName>
        <ecNumber evidence="8">3.1.-.-</ecNumber>
    </submittedName>
</protein>
<keyword evidence="4 8" id="KW-0378">Hydrolase</keyword>
<feature type="domain" description="Endoribonuclease YicC-like N-terminal" evidence="6">
    <location>
        <begin position="3"/>
        <end position="156"/>
    </location>
</feature>
<gene>
    <name evidence="8" type="ORF">WAK64_03395</name>
</gene>
<evidence type="ECO:0000313" key="9">
    <source>
        <dbReference type="Proteomes" id="UP001312865"/>
    </source>
</evidence>
<evidence type="ECO:0000256" key="4">
    <source>
        <dbReference type="ARBA" id="ARBA00022801"/>
    </source>
</evidence>
<dbReference type="InterPro" id="IPR013551">
    <property type="entry name" value="YicC-like_C"/>
</dbReference>
<evidence type="ECO:0000256" key="2">
    <source>
        <dbReference type="ARBA" id="ARBA00022722"/>
    </source>
</evidence>
<dbReference type="RefSeq" id="WP_336585537.1">
    <property type="nucleotide sequence ID" value="NZ_JBBAXC010000002.1"/>
</dbReference>
<proteinExistence type="inferred from homology"/>
<comment type="cofactor">
    <cofactor evidence="1">
        <name>a divalent metal cation</name>
        <dbReference type="ChEBI" id="CHEBI:60240"/>
    </cofactor>
</comment>
<dbReference type="EMBL" id="JBBAXC010000002">
    <property type="protein sequence ID" value="MEI5906116.1"/>
    <property type="molecule type" value="Genomic_DNA"/>
</dbReference>
<dbReference type="GO" id="GO:0016787">
    <property type="term" value="F:hydrolase activity"/>
    <property type="evidence" value="ECO:0007669"/>
    <property type="project" value="UniProtKB-KW"/>
</dbReference>
<evidence type="ECO:0000256" key="1">
    <source>
        <dbReference type="ARBA" id="ARBA00001968"/>
    </source>
</evidence>
<dbReference type="PANTHER" id="PTHR30636">
    <property type="entry name" value="UPF0701 PROTEIN YICC"/>
    <property type="match status" value="1"/>
</dbReference>
<organism evidence="8 9">
    <name type="scientific">Bacillus spongiae</name>
    <dbReference type="NCBI Taxonomy" id="2683610"/>
    <lineage>
        <taxon>Bacteria</taxon>
        <taxon>Bacillati</taxon>
        <taxon>Bacillota</taxon>
        <taxon>Bacilli</taxon>
        <taxon>Bacillales</taxon>
        <taxon>Bacillaceae</taxon>
        <taxon>Bacillus</taxon>
    </lineage>
</organism>
<dbReference type="Proteomes" id="UP001312865">
    <property type="component" value="Unassembled WGS sequence"/>
</dbReference>